<keyword evidence="2" id="KW-1185">Reference proteome</keyword>
<dbReference type="AlphaFoldDB" id="A0A834LYR9"/>
<name>A0A834LYR9_RHYFE</name>
<evidence type="ECO:0000313" key="2">
    <source>
        <dbReference type="Proteomes" id="UP000625711"/>
    </source>
</evidence>
<sequence length="73" mass="8342">MSSTADACAALFIVNVVGLTKWSLMDEKRINIYLPSIFIFWTERKDNLIDIPDEDLNDMKDAKKDIQATYVDA</sequence>
<organism evidence="1 2">
    <name type="scientific">Rhynchophorus ferrugineus</name>
    <name type="common">Red palm weevil</name>
    <name type="synonym">Curculio ferrugineus</name>
    <dbReference type="NCBI Taxonomy" id="354439"/>
    <lineage>
        <taxon>Eukaryota</taxon>
        <taxon>Metazoa</taxon>
        <taxon>Ecdysozoa</taxon>
        <taxon>Arthropoda</taxon>
        <taxon>Hexapoda</taxon>
        <taxon>Insecta</taxon>
        <taxon>Pterygota</taxon>
        <taxon>Neoptera</taxon>
        <taxon>Endopterygota</taxon>
        <taxon>Coleoptera</taxon>
        <taxon>Polyphaga</taxon>
        <taxon>Cucujiformia</taxon>
        <taxon>Curculionidae</taxon>
        <taxon>Dryophthorinae</taxon>
        <taxon>Rhynchophorus</taxon>
    </lineage>
</organism>
<protein>
    <submittedName>
        <fullName evidence="1">Uncharacterized protein</fullName>
    </submittedName>
</protein>
<accession>A0A834LYR9</accession>
<proteinExistence type="predicted"/>
<dbReference type="Proteomes" id="UP000625711">
    <property type="component" value="Unassembled WGS sequence"/>
</dbReference>
<evidence type="ECO:0000313" key="1">
    <source>
        <dbReference type="EMBL" id="KAF7265316.1"/>
    </source>
</evidence>
<gene>
    <name evidence="1" type="ORF">GWI33_021300</name>
</gene>
<comment type="caution">
    <text evidence="1">The sequence shown here is derived from an EMBL/GenBank/DDBJ whole genome shotgun (WGS) entry which is preliminary data.</text>
</comment>
<dbReference type="EMBL" id="JAACXV010014634">
    <property type="protein sequence ID" value="KAF7265316.1"/>
    <property type="molecule type" value="Genomic_DNA"/>
</dbReference>
<reference evidence="1" key="1">
    <citation type="submission" date="2020-08" db="EMBL/GenBank/DDBJ databases">
        <title>Genome sequencing and assembly of the red palm weevil Rhynchophorus ferrugineus.</title>
        <authorList>
            <person name="Dias G.B."/>
            <person name="Bergman C.M."/>
            <person name="Manee M."/>
        </authorList>
    </citation>
    <scope>NUCLEOTIDE SEQUENCE</scope>
    <source>
        <strain evidence="1">AA-2017</strain>
        <tissue evidence="1">Whole larva</tissue>
    </source>
</reference>